<dbReference type="Proteomes" id="UP000326565">
    <property type="component" value="Unassembled WGS sequence"/>
</dbReference>
<organism evidence="1 2">
    <name type="scientific">Aspergillus leporis</name>
    <dbReference type="NCBI Taxonomy" id="41062"/>
    <lineage>
        <taxon>Eukaryota</taxon>
        <taxon>Fungi</taxon>
        <taxon>Dikarya</taxon>
        <taxon>Ascomycota</taxon>
        <taxon>Pezizomycotina</taxon>
        <taxon>Eurotiomycetes</taxon>
        <taxon>Eurotiomycetidae</taxon>
        <taxon>Eurotiales</taxon>
        <taxon>Aspergillaceae</taxon>
        <taxon>Aspergillus</taxon>
        <taxon>Aspergillus subgen. Circumdati</taxon>
    </lineage>
</organism>
<evidence type="ECO:0000313" key="2">
    <source>
        <dbReference type="Proteomes" id="UP000326565"/>
    </source>
</evidence>
<name>A0A5N5WL99_9EURO</name>
<reference evidence="1 2" key="1">
    <citation type="submission" date="2019-04" db="EMBL/GenBank/DDBJ databases">
        <title>Friends and foes A comparative genomics study of 23 Aspergillus species from section Flavi.</title>
        <authorList>
            <consortium name="DOE Joint Genome Institute"/>
            <person name="Kjaerbolling I."/>
            <person name="Vesth T."/>
            <person name="Frisvad J.C."/>
            <person name="Nybo J.L."/>
            <person name="Theobald S."/>
            <person name="Kildgaard S."/>
            <person name="Isbrandt T."/>
            <person name="Kuo A."/>
            <person name="Sato A."/>
            <person name="Lyhne E.K."/>
            <person name="Kogle M.E."/>
            <person name="Wiebenga A."/>
            <person name="Kun R.S."/>
            <person name="Lubbers R.J."/>
            <person name="Makela M.R."/>
            <person name="Barry K."/>
            <person name="Chovatia M."/>
            <person name="Clum A."/>
            <person name="Daum C."/>
            <person name="Haridas S."/>
            <person name="He G."/>
            <person name="LaButti K."/>
            <person name="Lipzen A."/>
            <person name="Mondo S."/>
            <person name="Riley R."/>
            <person name="Salamov A."/>
            <person name="Simmons B.A."/>
            <person name="Magnuson J.K."/>
            <person name="Henrissat B."/>
            <person name="Mortensen U.H."/>
            <person name="Larsen T.O."/>
            <person name="Devries R.P."/>
            <person name="Grigoriev I.V."/>
            <person name="Machida M."/>
            <person name="Baker S.E."/>
            <person name="Andersen M.R."/>
        </authorList>
    </citation>
    <scope>NUCLEOTIDE SEQUENCE [LARGE SCALE GENOMIC DNA]</scope>
    <source>
        <strain evidence="1 2">CBS 151.66</strain>
    </source>
</reference>
<gene>
    <name evidence="1" type="ORF">BDV29DRAFT_80650</name>
</gene>
<keyword evidence="2" id="KW-1185">Reference proteome</keyword>
<proteinExistence type="predicted"/>
<protein>
    <submittedName>
        <fullName evidence="1">Uncharacterized protein</fullName>
    </submittedName>
</protein>
<dbReference type="OrthoDB" id="4358152at2759"/>
<evidence type="ECO:0000313" key="1">
    <source>
        <dbReference type="EMBL" id="KAB8067802.1"/>
    </source>
</evidence>
<dbReference type="EMBL" id="ML732443">
    <property type="protein sequence ID" value="KAB8067802.1"/>
    <property type="molecule type" value="Genomic_DNA"/>
</dbReference>
<accession>A0A5N5WL99</accession>
<dbReference type="AlphaFoldDB" id="A0A5N5WL99"/>
<sequence length="396" mass="45293">MNLFGQLPWFVLQNILSNLPDLLSLHNLQDASPEVAAFLHRNNDLFAQIVDAIIGSPVRQRGLLPHVQDTVRLMILVWTRQKTAGPMQKPGTDILGSLQYVRERSPHRDPPVLKTIPLSTPSATLCRLLRLMARLRYLTHACFHSIIARCLELQVEHLPKKTKYINTQPVVDRSRRPQGIPYAPVDIGPPTWFEEQRVLSSLLCVVLFYELRKKHVECSVITEDGEFLRVLLGDNVEGFWKATLSKYNDGQVEQVATLLHWLDEQAGERGNVYSWLFSGGVSEDYSHCCRRYTSLTDEQWDEVEEDLGCGKSTRGAQCLWRCKSHLGSPLRSLDYSAFRSYGLVFWDGVRMDALGFPGTGAVHRMWFAWSSILKEEDWEDILRRQIAARELGESYV</sequence>